<keyword evidence="3" id="KW-0378">Hydrolase</keyword>
<gene>
    <name evidence="3" type="ORF">ADIARSV_0050</name>
</gene>
<dbReference type="InterPro" id="IPR032466">
    <property type="entry name" value="Metal_Hydrolase"/>
</dbReference>
<dbReference type="Proteomes" id="UP000014174">
    <property type="component" value="Unassembled WGS sequence"/>
</dbReference>
<dbReference type="InterPro" id="IPR006680">
    <property type="entry name" value="Amidohydro-rel"/>
</dbReference>
<comment type="similarity">
    <text evidence="1">Belongs to the metallo-dependent hydrolases superfamily.</text>
</comment>
<dbReference type="STRING" id="1150600.ADIARSV_0050"/>
<evidence type="ECO:0000259" key="2">
    <source>
        <dbReference type="Pfam" id="PF04909"/>
    </source>
</evidence>
<evidence type="ECO:0000313" key="3">
    <source>
        <dbReference type="EMBL" id="EOR96787.1"/>
    </source>
</evidence>
<dbReference type="PANTHER" id="PTHR43569">
    <property type="entry name" value="AMIDOHYDROLASE"/>
    <property type="match status" value="1"/>
</dbReference>
<dbReference type="SUPFAM" id="SSF51556">
    <property type="entry name" value="Metallo-dependent hydrolases"/>
    <property type="match status" value="1"/>
</dbReference>
<evidence type="ECO:0000313" key="4">
    <source>
        <dbReference type="Proteomes" id="UP000014174"/>
    </source>
</evidence>
<accession>R9GY99</accession>
<reference evidence="3 4" key="1">
    <citation type="journal article" date="2013" name="Genome Announc.">
        <title>Draft Genome Sequence of Arcticibacter svalbardensis Strain MN12-7T, a Member of the Family Sphingobacteriaceae Isolated from an Arctic Soil Sample.</title>
        <authorList>
            <person name="Shivaji S."/>
            <person name="Ara S."/>
            <person name="Prasad S."/>
            <person name="Manasa B.P."/>
            <person name="Begum Z."/>
            <person name="Singh A."/>
            <person name="Kumar Pinnaka A."/>
        </authorList>
    </citation>
    <scope>NUCLEOTIDE SEQUENCE [LARGE SCALE GENOMIC DNA]</scope>
    <source>
        <strain evidence="3 4">MN12-7</strain>
    </source>
</reference>
<dbReference type="Gene3D" id="3.20.20.140">
    <property type="entry name" value="Metal-dependent hydrolases"/>
    <property type="match status" value="1"/>
</dbReference>
<dbReference type="Pfam" id="PF04909">
    <property type="entry name" value="Amidohydro_2"/>
    <property type="match status" value="1"/>
</dbReference>
<dbReference type="GO" id="GO:0016787">
    <property type="term" value="F:hydrolase activity"/>
    <property type="evidence" value="ECO:0007669"/>
    <property type="project" value="UniProtKB-KW"/>
</dbReference>
<name>R9GY99_9SPHI</name>
<dbReference type="EMBL" id="AQPN01000001">
    <property type="protein sequence ID" value="EOR96787.1"/>
    <property type="molecule type" value="Genomic_DNA"/>
</dbReference>
<dbReference type="eggNOG" id="COG3618">
    <property type="taxonomic scope" value="Bacteria"/>
</dbReference>
<keyword evidence="4" id="KW-1185">Reference proteome</keyword>
<evidence type="ECO:0000256" key="1">
    <source>
        <dbReference type="ARBA" id="ARBA00038310"/>
    </source>
</evidence>
<dbReference type="InterPro" id="IPR052350">
    <property type="entry name" value="Metallo-dep_Lactonases"/>
</dbReference>
<protein>
    <submittedName>
        <fullName evidence="3">L-fuconolactone hydrolase</fullName>
    </submittedName>
</protein>
<feature type="domain" description="Amidohydrolase-related" evidence="2">
    <location>
        <begin position="23"/>
        <end position="294"/>
    </location>
</feature>
<sequence>MGLLVYPSIEVAHKIINYTAMKIDSHQHFWKYDPIKDSWIDDDMSRIKNDFLPTDVQPLLAQNGIDGCVAVQADQSESETHFLLQLASQHNFIKGVVGWVDFRAENIEERLTYFSQFKSLKGFRHIIQSELEDDFLLGKDFCNGISLLIKFGYTYDILIHPRHLRYAVEFVKRFPDQKFVINHIAKPFIKDQLMEGWLQDITLFKNFRNVSCKIAGLVTEADWNLWQHQDFKSYISIVLDVFGIDRVMFGSDWPVCLLAASYGQVCEVLEKNTSFLNIEEKSNLWGDNCAEFYQLVDTRKV</sequence>
<proteinExistence type="inferred from homology"/>
<organism evidence="3 4">
    <name type="scientific">Arcticibacter svalbardensis MN12-7</name>
    <dbReference type="NCBI Taxonomy" id="1150600"/>
    <lineage>
        <taxon>Bacteria</taxon>
        <taxon>Pseudomonadati</taxon>
        <taxon>Bacteroidota</taxon>
        <taxon>Sphingobacteriia</taxon>
        <taxon>Sphingobacteriales</taxon>
        <taxon>Sphingobacteriaceae</taxon>
        <taxon>Arcticibacter</taxon>
    </lineage>
</organism>
<comment type="caution">
    <text evidence="3">The sequence shown here is derived from an EMBL/GenBank/DDBJ whole genome shotgun (WGS) entry which is preliminary data.</text>
</comment>
<dbReference type="AlphaFoldDB" id="R9GY99"/>
<dbReference type="PANTHER" id="PTHR43569:SF2">
    <property type="entry name" value="AMIDOHYDROLASE-RELATED DOMAIN-CONTAINING PROTEIN"/>
    <property type="match status" value="1"/>
</dbReference>
<dbReference type="PATRIC" id="fig|1150600.3.peg.49"/>